<dbReference type="Pfam" id="PF00383">
    <property type="entry name" value="dCMP_cyt_deam_1"/>
    <property type="match status" value="1"/>
</dbReference>
<proteinExistence type="inferred from homology"/>
<dbReference type="Proteomes" id="UP000537260">
    <property type="component" value="Unassembled WGS sequence"/>
</dbReference>
<dbReference type="InterPro" id="IPR002125">
    <property type="entry name" value="CMP_dCMP_dom"/>
</dbReference>
<feature type="binding site" evidence="13">
    <location>
        <begin position="56"/>
        <end position="62"/>
    </location>
    <ligand>
        <name>substrate</name>
    </ligand>
</feature>
<evidence type="ECO:0000256" key="4">
    <source>
        <dbReference type="ARBA" id="ARBA00012783"/>
    </source>
</evidence>
<evidence type="ECO:0000256" key="5">
    <source>
        <dbReference type="ARBA" id="ARBA00018266"/>
    </source>
</evidence>
<evidence type="ECO:0000259" key="16">
    <source>
        <dbReference type="PROSITE" id="PS51747"/>
    </source>
</evidence>
<comment type="catalytic activity">
    <reaction evidence="11 15">
        <text>cytidine + H2O + H(+) = uridine + NH4(+)</text>
        <dbReference type="Rhea" id="RHEA:16069"/>
        <dbReference type="ChEBI" id="CHEBI:15377"/>
        <dbReference type="ChEBI" id="CHEBI:15378"/>
        <dbReference type="ChEBI" id="CHEBI:16704"/>
        <dbReference type="ChEBI" id="CHEBI:17562"/>
        <dbReference type="ChEBI" id="CHEBI:28938"/>
        <dbReference type="EC" id="3.5.4.5"/>
    </reaction>
</comment>
<evidence type="ECO:0000256" key="8">
    <source>
        <dbReference type="ARBA" id="ARBA00022833"/>
    </source>
</evidence>
<dbReference type="EC" id="3.5.4.5" evidence="4 15"/>
<dbReference type="GO" id="GO:0072527">
    <property type="term" value="P:pyrimidine-containing compound metabolic process"/>
    <property type="evidence" value="ECO:0007669"/>
    <property type="project" value="UniProtKB-ARBA"/>
</dbReference>
<accession>A0A7Z0EF03</accession>
<dbReference type="PANTHER" id="PTHR11644">
    <property type="entry name" value="CYTIDINE DEAMINASE"/>
    <property type="match status" value="1"/>
</dbReference>
<evidence type="ECO:0000256" key="1">
    <source>
        <dbReference type="ARBA" id="ARBA00001947"/>
    </source>
</evidence>
<dbReference type="GO" id="GO:0008270">
    <property type="term" value="F:zinc ion binding"/>
    <property type="evidence" value="ECO:0007669"/>
    <property type="project" value="UniProtKB-UniRule"/>
</dbReference>
<dbReference type="InterPro" id="IPR050202">
    <property type="entry name" value="Cyt/Deoxycyt_deaminase"/>
</dbReference>
<gene>
    <name evidence="17" type="ORF">HNR05_002087</name>
</gene>
<comment type="cofactor">
    <cofactor evidence="1 14 15">
        <name>Zn(2+)</name>
        <dbReference type="ChEBI" id="CHEBI:29105"/>
    </cofactor>
</comment>
<dbReference type="SUPFAM" id="SSF53927">
    <property type="entry name" value="Cytidine deaminase-like"/>
    <property type="match status" value="1"/>
</dbReference>
<evidence type="ECO:0000313" key="17">
    <source>
        <dbReference type="EMBL" id="NYJ20296.1"/>
    </source>
</evidence>
<keyword evidence="18" id="KW-1185">Reference proteome</keyword>
<dbReference type="GO" id="GO:0004126">
    <property type="term" value="F:cytidine deaminase activity"/>
    <property type="evidence" value="ECO:0007669"/>
    <property type="project" value="UniProtKB-UniRule"/>
</dbReference>
<dbReference type="RefSeq" id="WP_179578923.1">
    <property type="nucleotide sequence ID" value="NZ_JACCFM010000001.1"/>
</dbReference>
<comment type="catalytic activity">
    <reaction evidence="10 15">
        <text>2'-deoxycytidine + H2O + H(+) = 2'-deoxyuridine + NH4(+)</text>
        <dbReference type="Rhea" id="RHEA:13433"/>
        <dbReference type="ChEBI" id="CHEBI:15377"/>
        <dbReference type="ChEBI" id="CHEBI:15378"/>
        <dbReference type="ChEBI" id="CHEBI:15698"/>
        <dbReference type="ChEBI" id="CHEBI:16450"/>
        <dbReference type="ChEBI" id="CHEBI:28938"/>
        <dbReference type="EC" id="3.5.4.5"/>
    </reaction>
</comment>
<evidence type="ECO:0000313" key="18">
    <source>
        <dbReference type="Proteomes" id="UP000537260"/>
    </source>
</evidence>
<keyword evidence="7 15" id="KW-0378">Hydrolase</keyword>
<comment type="function">
    <text evidence="2 15">This enzyme scavenges exogenous and endogenous cytidine and 2'-deoxycytidine for UMP synthesis.</text>
</comment>
<evidence type="ECO:0000256" key="13">
    <source>
        <dbReference type="PIRSR" id="PIRSR606262-2"/>
    </source>
</evidence>
<feature type="binding site" evidence="14">
    <location>
        <position position="100"/>
    </location>
    <ligand>
        <name>Zn(2+)</name>
        <dbReference type="ChEBI" id="CHEBI:29105"/>
        <note>catalytic</note>
    </ligand>
</feature>
<evidence type="ECO:0000256" key="11">
    <source>
        <dbReference type="ARBA" id="ARBA00049558"/>
    </source>
</evidence>
<evidence type="ECO:0000256" key="7">
    <source>
        <dbReference type="ARBA" id="ARBA00022801"/>
    </source>
</evidence>
<protein>
    <recommendedName>
        <fullName evidence="5 15">Cytidine deaminase</fullName>
        <ecNumber evidence="4 15">3.5.4.5</ecNumber>
    </recommendedName>
    <alternativeName>
        <fullName evidence="9 15">Cytidine aminohydrolase</fullName>
    </alternativeName>
</protein>
<evidence type="ECO:0000256" key="3">
    <source>
        <dbReference type="ARBA" id="ARBA00006576"/>
    </source>
</evidence>
<reference evidence="17 18" key="1">
    <citation type="submission" date="2020-07" db="EMBL/GenBank/DDBJ databases">
        <title>Sequencing the genomes of 1000 actinobacteria strains.</title>
        <authorList>
            <person name="Klenk H.-P."/>
        </authorList>
    </citation>
    <scope>NUCLEOTIDE SEQUENCE [LARGE SCALE GENOMIC DNA]</scope>
    <source>
        <strain evidence="17 18">LI1</strain>
    </source>
</reference>
<dbReference type="PANTHER" id="PTHR11644:SF2">
    <property type="entry name" value="CYTIDINE DEAMINASE"/>
    <property type="match status" value="1"/>
</dbReference>
<dbReference type="CDD" id="cd01283">
    <property type="entry name" value="cytidine_deaminase"/>
    <property type="match status" value="1"/>
</dbReference>
<dbReference type="EMBL" id="JACCFM010000001">
    <property type="protein sequence ID" value="NYJ20296.1"/>
    <property type="molecule type" value="Genomic_DNA"/>
</dbReference>
<dbReference type="AlphaFoldDB" id="A0A7Z0EF03"/>
<dbReference type="Gene3D" id="3.40.140.10">
    <property type="entry name" value="Cytidine Deaminase, domain 2"/>
    <property type="match status" value="1"/>
</dbReference>
<evidence type="ECO:0000256" key="6">
    <source>
        <dbReference type="ARBA" id="ARBA00022723"/>
    </source>
</evidence>
<dbReference type="InterPro" id="IPR016193">
    <property type="entry name" value="Cytidine_deaminase-like"/>
</dbReference>
<evidence type="ECO:0000256" key="2">
    <source>
        <dbReference type="ARBA" id="ARBA00003949"/>
    </source>
</evidence>
<organism evidence="17 18">
    <name type="scientific">Glaciibacter psychrotolerans</name>
    <dbReference type="NCBI Taxonomy" id="670054"/>
    <lineage>
        <taxon>Bacteria</taxon>
        <taxon>Bacillati</taxon>
        <taxon>Actinomycetota</taxon>
        <taxon>Actinomycetes</taxon>
        <taxon>Micrococcales</taxon>
        <taxon>Microbacteriaceae</taxon>
        <taxon>Glaciibacter</taxon>
    </lineage>
</organism>
<evidence type="ECO:0000256" key="10">
    <source>
        <dbReference type="ARBA" id="ARBA00049252"/>
    </source>
</evidence>
<evidence type="ECO:0000256" key="15">
    <source>
        <dbReference type="RuleBase" id="RU364006"/>
    </source>
</evidence>
<evidence type="ECO:0000256" key="14">
    <source>
        <dbReference type="PIRSR" id="PIRSR606262-3"/>
    </source>
</evidence>
<keyword evidence="6 14" id="KW-0479">Metal-binding</keyword>
<evidence type="ECO:0000256" key="12">
    <source>
        <dbReference type="PIRSR" id="PIRSR606262-1"/>
    </source>
</evidence>
<dbReference type="GO" id="GO:0005829">
    <property type="term" value="C:cytosol"/>
    <property type="evidence" value="ECO:0007669"/>
    <property type="project" value="TreeGrafter"/>
</dbReference>
<keyword evidence="8 14" id="KW-0862">Zinc</keyword>
<comment type="similarity">
    <text evidence="3 15">Belongs to the cytidine and deoxycytidylate deaminase family.</text>
</comment>
<dbReference type="NCBIfam" id="NF004064">
    <property type="entry name" value="PRK05578.1"/>
    <property type="match status" value="1"/>
</dbReference>
<feature type="active site" description="Proton donor" evidence="12">
    <location>
        <position position="69"/>
    </location>
</feature>
<dbReference type="GO" id="GO:0055086">
    <property type="term" value="P:nucleobase-containing small molecule metabolic process"/>
    <property type="evidence" value="ECO:0007669"/>
    <property type="project" value="UniProtKB-ARBA"/>
</dbReference>
<feature type="binding site" evidence="14">
    <location>
        <position position="67"/>
    </location>
    <ligand>
        <name>Zn(2+)</name>
        <dbReference type="ChEBI" id="CHEBI:29105"/>
        <note>catalytic</note>
    </ligand>
</feature>
<comment type="caution">
    <text evidence="17">The sequence shown here is derived from an EMBL/GenBank/DDBJ whole genome shotgun (WGS) entry which is preliminary data.</text>
</comment>
<sequence>MTPESTAQPPASVEIDWDALKVVALEAMARAYVPYSKFPVGVAALVSDGRVISGCNVENASYGLTLCAECALVSSLHMTGGGHLVAFTCVDGKGNALMPCGRCRQLLYEHSAPGMLLQTVSGVKTIDEVLPDAFGPRTLVEFAEEAL</sequence>
<dbReference type="PROSITE" id="PS51747">
    <property type="entry name" value="CYT_DCMP_DEAMINASES_2"/>
    <property type="match status" value="1"/>
</dbReference>
<dbReference type="NCBIfam" id="TIGR01354">
    <property type="entry name" value="cyt_deam_tetra"/>
    <property type="match status" value="1"/>
</dbReference>
<name>A0A7Z0EF03_9MICO</name>
<feature type="binding site" evidence="14">
    <location>
        <position position="103"/>
    </location>
    <ligand>
        <name>Zn(2+)</name>
        <dbReference type="ChEBI" id="CHEBI:29105"/>
        <note>catalytic</note>
    </ligand>
</feature>
<feature type="domain" description="CMP/dCMP-type deaminase" evidence="16">
    <location>
        <begin position="15"/>
        <end position="137"/>
    </location>
</feature>
<evidence type="ECO:0000256" key="9">
    <source>
        <dbReference type="ARBA" id="ARBA00032005"/>
    </source>
</evidence>
<dbReference type="InterPro" id="IPR006262">
    <property type="entry name" value="Cyt_deam_tetra"/>
</dbReference>